<feature type="transmembrane region" description="Helical" evidence="2">
    <location>
        <begin position="82"/>
        <end position="102"/>
    </location>
</feature>
<feature type="domain" description="FecR protein" evidence="3">
    <location>
        <begin position="113"/>
        <end position="209"/>
    </location>
</feature>
<evidence type="ECO:0000313" key="4">
    <source>
        <dbReference type="EMBL" id="MBY5956890.1"/>
    </source>
</evidence>
<dbReference type="PANTHER" id="PTHR30273:SF2">
    <property type="entry name" value="PROTEIN FECR"/>
    <property type="match status" value="1"/>
</dbReference>
<proteinExistence type="predicted"/>
<sequence>MKRKKTDHVERIRTLYQKYMDHEISEDEFNELLNSSFHPEFSAIINEPLRKSWAETKDEGKKGSTNGRSNPSKKGGGSMKSIGMWIAAAAAAALVLFTTTPWHSSTTDGWIIYNTGYAETLEIDLSDGSKVLLNASSELRWKNDWASSGKRLAHISGEAYFDVQPQGRNGNKIPFLVESKEVRIEVVGTSFNIEDYGDETKVFLNQGQIKLGLLRTSDSTVYLTDGDQVVIENQTHQVLSQTQTSKQEAASWTEGELRFKDVDLGKILPQLEAIYGVEFEVEDSAMLEIPMDFGVPYANWAVVQSALELALTVDLHTHDGKIYINKIK</sequence>
<dbReference type="Gene3D" id="3.55.50.30">
    <property type="match status" value="1"/>
</dbReference>
<dbReference type="Gene3D" id="2.60.120.1440">
    <property type="match status" value="1"/>
</dbReference>
<dbReference type="InterPro" id="IPR006860">
    <property type="entry name" value="FecR"/>
</dbReference>
<evidence type="ECO:0000259" key="3">
    <source>
        <dbReference type="Pfam" id="PF04773"/>
    </source>
</evidence>
<protein>
    <submittedName>
        <fullName evidence="4">FecR domain-containing protein</fullName>
    </submittedName>
</protein>
<feature type="region of interest" description="Disordered" evidence="1">
    <location>
        <begin position="55"/>
        <end position="77"/>
    </location>
</feature>
<comment type="caution">
    <text evidence="4">The sequence shown here is derived from an EMBL/GenBank/DDBJ whole genome shotgun (WGS) entry which is preliminary data.</text>
</comment>
<dbReference type="GO" id="GO:0016989">
    <property type="term" value="F:sigma factor antagonist activity"/>
    <property type="evidence" value="ECO:0007669"/>
    <property type="project" value="TreeGrafter"/>
</dbReference>
<dbReference type="PANTHER" id="PTHR30273">
    <property type="entry name" value="PERIPLASMIC SIGNAL SENSOR AND SIGMA FACTOR ACTIVATOR FECR-RELATED"/>
    <property type="match status" value="1"/>
</dbReference>
<keyword evidence="5" id="KW-1185">Reference proteome</keyword>
<dbReference type="Pfam" id="PF04773">
    <property type="entry name" value="FecR"/>
    <property type="match status" value="1"/>
</dbReference>
<keyword evidence="2" id="KW-0472">Membrane</keyword>
<keyword evidence="2" id="KW-0812">Transmembrane</keyword>
<evidence type="ECO:0000256" key="1">
    <source>
        <dbReference type="SAM" id="MobiDB-lite"/>
    </source>
</evidence>
<name>A0A953HR71_9BACT</name>
<dbReference type="EMBL" id="JAHVHU010000002">
    <property type="protein sequence ID" value="MBY5956890.1"/>
    <property type="molecule type" value="Genomic_DNA"/>
</dbReference>
<dbReference type="AlphaFoldDB" id="A0A953HR71"/>
<accession>A0A953HR71</accession>
<dbReference type="Proteomes" id="UP000753961">
    <property type="component" value="Unassembled WGS sequence"/>
</dbReference>
<evidence type="ECO:0000256" key="2">
    <source>
        <dbReference type="SAM" id="Phobius"/>
    </source>
</evidence>
<keyword evidence="2" id="KW-1133">Transmembrane helix</keyword>
<reference evidence="4" key="1">
    <citation type="submission" date="2021-06" db="EMBL/GenBank/DDBJ databases">
        <title>44 bacteria genomes isolated from Dapeng, Shenzhen.</title>
        <authorList>
            <person name="Zheng W."/>
            <person name="Yu S."/>
            <person name="Huang Y."/>
        </authorList>
    </citation>
    <scope>NUCLEOTIDE SEQUENCE</scope>
    <source>
        <strain evidence="4">DP5N28-2</strain>
    </source>
</reference>
<gene>
    <name evidence="4" type="ORF">KUV50_02005</name>
</gene>
<dbReference type="RefSeq" id="WP_222578408.1">
    <property type="nucleotide sequence ID" value="NZ_JAHVHU010000002.1"/>
</dbReference>
<dbReference type="InterPro" id="IPR012373">
    <property type="entry name" value="Ferrdict_sens_TM"/>
</dbReference>
<organism evidence="4 5">
    <name type="scientific">Membranihabitans marinus</name>
    <dbReference type="NCBI Taxonomy" id="1227546"/>
    <lineage>
        <taxon>Bacteria</taxon>
        <taxon>Pseudomonadati</taxon>
        <taxon>Bacteroidota</taxon>
        <taxon>Saprospiria</taxon>
        <taxon>Saprospirales</taxon>
        <taxon>Saprospiraceae</taxon>
        <taxon>Membranihabitans</taxon>
    </lineage>
</organism>
<evidence type="ECO:0000313" key="5">
    <source>
        <dbReference type="Proteomes" id="UP000753961"/>
    </source>
</evidence>